<dbReference type="Gene3D" id="2.130.10.10">
    <property type="entry name" value="YVTN repeat-like/Quinoprotein amine dehydrogenase"/>
    <property type="match status" value="1"/>
</dbReference>
<evidence type="ECO:0000256" key="3">
    <source>
        <dbReference type="ARBA" id="ARBA00022618"/>
    </source>
</evidence>
<feature type="repeat" description="WD" evidence="7">
    <location>
        <begin position="370"/>
        <end position="401"/>
    </location>
</feature>
<dbReference type="STRING" id="112090.W4FTZ0"/>
<dbReference type="InterPro" id="IPR015943">
    <property type="entry name" value="WD40/YVTN_repeat-like_dom_sf"/>
</dbReference>
<evidence type="ECO:0000256" key="2">
    <source>
        <dbReference type="ARBA" id="ARBA00022574"/>
    </source>
</evidence>
<dbReference type="PROSITE" id="PS50082">
    <property type="entry name" value="WD_REPEATS_2"/>
    <property type="match status" value="2"/>
</dbReference>
<evidence type="ECO:0000256" key="4">
    <source>
        <dbReference type="ARBA" id="ARBA00022737"/>
    </source>
</evidence>
<dbReference type="PROSITE" id="PS50294">
    <property type="entry name" value="WD_REPEATS_REGION"/>
    <property type="match status" value="2"/>
</dbReference>
<dbReference type="SMART" id="SM00320">
    <property type="entry name" value="WD40"/>
    <property type="match status" value="5"/>
</dbReference>
<keyword evidence="2 7" id="KW-0853">WD repeat</keyword>
<protein>
    <recommendedName>
        <fullName evidence="8">CDC20/Fizzy WD40 domain-containing protein</fullName>
    </recommendedName>
</protein>
<gene>
    <name evidence="9" type="ORF">H257_13698</name>
</gene>
<organism evidence="9">
    <name type="scientific">Aphanomyces astaci</name>
    <name type="common">Crayfish plague agent</name>
    <dbReference type="NCBI Taxonomy" id="112090"/>
    <lineage>
        <taxon>Eukaryota</taxon>
        <taxon>Sar</taxon>
        <taxon>Stramenopiles</taxon>
        <taxon>Oomycota</taxon>
        <taxon>Saprolegniomycetes</taxon>
        <taxon>Saprolegniales</taxon>
        <taxon>Verrucalvaceae</taxon>
        <taxon>Aphanomyces</taxon>
    </lineage>
</organism>
<dbReference type="RefSeq" id="XP_009839628.1">
    <property type="nucleotide sequence ID" value="XM_009841326.1"/>
</dbReference>
<dbReference type="SUPFAM" id="SSF50978">
    <property type="entry name" value="WD40 repeat-like"/>
    <property type="match status" value="1"/>
</dbReference>
<dbReference type="GO" id="GO:0005680">
    <property type="term" value="C:anaphase-promoting complex"/>
    <property type="evidence" value="ECO:0007669"/>
    <property type="project" value="TreeGrafter"/>
</dbReference>
<dbReference type="EMBL" id="KI913163">
    <property type="protein sequence ID" value="ETV70965.1"/>
    <property type="molecule type" value="Genomic_DNA"/>
</dbReference>
<keyword evidence="5" id="KW-0498">Mitosis</keyword>
<dbReference type="GO" id="GO:0010997">
    <property type="term" value="F:anaphase-promoting complex binding"/>
    <property type="evidence" value="ECO:0007669"/>
    <property type="project" value="InterPro"/>
</dbReference>
<reference evidence="9" key="1">
    <citation type="submission" date="2013-12" db="EMBL/GenBank/DDBJ databases">
        <title>The Genome Sequence of Aphanomyces astaci APO3.</title>
        <authorList>
            <consortium name="The Broad Institute Genomics Platform"/>
            <person name="Russ C."/>
            <person name="Tyler B."/>
            <person name="van West P."/>
            <person name="Dieguez-Uribeondo J."/>
            <person name="Young S.K."/>
            <person name="Zeng Q."/>
            <person name="Gargeya S."/>
            <person name="Fitzgerald M."/>
            <person name="Abouelleil A."/>
            <person name="Alvarado L."/>
            <person name="Chapman S.B."/>
            <person name="Gainer-Dewar J."/>
            <person name="Goldberg J."/>
            <person name="Griggs A."/>
            <person name="Gujja S."/>
            <person name="Hansen M."/>
            <person name="Howarth C."/>
            <person name="Imamovic A."/>
            <person name="Ireland A."/>
            <person name="Larimer J."/>
            <person name="McCowan C."/>
            <person name="Murphy C."/>
            <person name="Pearson M."/>
            <person name="Poon T.W."/>
            <person name="Priest M."/>
            <person name="Roberts A."/>
            <person name="Saif S."/>
            <person name="Shea T."/>
            <person name="Sykes S."/>
            <person name="Wortman J."/>
            <person name="Nusbaum C."/>
            <person name="Birren B."/>
        </authorList>
    </citation>
    <scope>NUCLEOTIDE SEQUENCE [LARGE SCALE GENOMIC DNA]</scope>
    <source>
        <strain evidence="9">APO3</strain>
    </source>
</reference>
<dbReference type="Pfam" id="PF24807">
    <property type="entry name" value="WD40_CDC20-Fz"/>
    <property type="match status" value="1"/>
</dbReference>
<keyword evidence="4" id="KW-0677">Repeat</keyword>
<dbReference type="OrthoDB" id="10263272at2759"/>
<evidence type="ECO:0000256" key="1">
    <source>
        <dbReference type="ARBA" id="ARBA00006445"/>
    </source>
</evidence>
<dbReference type="InterPro" id="IPR001680">
    <property type="entry name" value="WD40_rpt"/>
</dbReference>
<dbReference type="GO" id="GO:1990757">
    <property type="term" value="F:ubiquitin ligase activator activity"/>
    <property type="evidence" value="ECO:0007669"/>
    <property type="project" value="TreeGrafter"/>
</dbReference>
<dbReference type="GO" id="GO:1905786">
    <property type="term" value="P:positive regulation of anaphase-promoting complex-dependent catabolic process"/>
    <property type="evidence" value="ECO:0007669"/>
    <property type="project" value="TreeGrafter"/>
</dbReference>
<dbReference type="GeneID" id="20815694"/>
<dbReference type="GO" id="GO:0031145">
    <property type="term" value="P:anaphase-promoting complex-dependent catabolic process"/>
    <property type="evidence" value="ECO:0007669"/>
    <property type="project" value="TreeGrafter"/>
</dbReference>
<evidence type="ECO:0000313" key="9">
    <source>
        <dbReference type="EMBL" id="ETV70965.1"/>
    </source>
</evidence>
<name>W4FTZ0_APHAT</name>
<keyword evidence="6" id="KW-0131">Cell cycle</keyword>
<dbReference type="GO" id="GO:0051301">
    <property type="term" value="P:cell division"/>
    <property type="evidence" value="ECO:0007669"/>
    <property type="project" value="UniProtKB-KW"/>
</dbReference>
<keyword evidence="3" id="KW-0132">Cell division</keyword>
<evidence type="ECO:0000259" key="8">
    <source>
        <dbReference type="Pfam" id="PF24807"/>
    </source>
</evidence>
<dbReference type="InterPro" id="IPR056150">
    <property type="entry name" value="WD40_CDC20-Fz"/>
</dbReference>
<feature type="domain" description="CDC20/Fizzy WD40" evidence="8">
    <location>
        <begin position="103"/>
        <end position="401"/>
    </location>
</feature>
<dbReference type="AlphaFoldDB" id="W4FTZ0"/>
<dbReference type="PANTHER" id="PTHR19918:SF8">
    <property type="entry name" value="FI02843P"/>
    <property type="match status" value="1"/>
</dbReference>
<dbReference type="InterPro" id="IPR036322">
    <property type="entry name" value="WD40_repeat_dom_sf"/>
</dbReference>
<dbReference type="PANTHER" id="PTHR19918">
    <property type="entry name" value="CELL DIVISION CYCLE 20 CDC20 FIZZY -RELATED"/>
    <property type="match status" value="1"/>
</dbReference>
<feature type="repeat" description="WD" evidence="7">
    <location>
        <begin position="232"/>
        <end position="264"/>
    </location>
</feature>
<sequence length="426" mass="47152">MTKRTKRGQRDGRMDRYIPNRSAMNMDVSAMHVCEHATPSMGKSTPYHQALTLTMFGVPDLSAVPVYKLTKNAANRMEQGSTPSSVRRVETGVVKTVSALRIMDAPMVENDFYLNLLDWGEMDVLAIALGKSVHLWDHRKKSHSQLVSYRNNIVTSLKWGISSNRHLLAVGIDNGTAQVWDTQTKQCITRIGGHIARVGSMAWRGPTLTTGSLDNTIAHHDPRMPNHQITMLRHHTGEICGLEWSPDERMLVSGGSDHVACVWSKDFSRTTPLHVITAHTAAVKALRWSPWDVGILATGGGSSDKTIKRWRITERTCKLQHSVDTMSQVSGLVWSQPELHHSKQLLSSHGPVSNTIKLWDVGGMALIKEYGGHARRILNMAASPDGSAVATLSADETLHFWPGFDAKLATKKRPRDDSSLLTGLLR</sequence>
<evidence type="ECO:0000256" key="7">
    <source>
        <dbReference type="PROSITE-ProRule" id="PRU00221"/>
    </source>
</evidence>
<dbReference type="InterPro" id="IPR033010">
    <property type="entry name" value="Cdc20/Fizzy"/>
</dbReference>
<evidence type="ECO:0000256" key="5">
    <source>
        <dbReference type="ARBA" id="ARBA00022776"/>
    </source>
</evidence>
<proteinExistence type="inferred from homology"/>
<accession>W4FTZ0</accession>
<evidence type="ECO:0000256" key="6">
    <source>
        <dbReference type="ARBA" id="ARBA00023306"/>
    </source>
</evidence>
<comment type="similarity">
    <text evidence="1">Belongs to the WD repeat CDC20/Fizzy family.</text>
</comment>
<dbReference type="VEuPathDB" id="FungiDB:H257_13698"/>